<evidence type="ECO:0000313" key="3">
    <source>
        <dbReference type="Proteomes" id="UP000267517"/>
    </source>
</evidence>
<dbReference type="RefSeq" id="WP_120174752.1">
    <property type="nucleotide sequence ID" value="NZ_AP018050.1"/>
</dbReference>
<evidence type="ECO:0000313" key="2">
    <source>
        <dbReference type="EMBL" id="BBA29584.1"/>
    </source>
</evidence>
<gene>
    <name evidence="2" type="ORF">PMEL_200098</name>
</gene>
<name>A0A250KI16_9BACT</name>
<dbReference type="Proteomes" id="UP000267517">
    <property type="component" value="Chromosome II"/>
</dbReference>
<organism evidence="2 3">
    <name type="scientific">Prevotella melaninogenica</name>
    <dbReference type="NCBI Taxonomy" id="28132"/>
    <lineage>
        <taxon>Bacteria</taxon>
        <taxon>Pseudomonadati</taxon>
        <taxon>Bacteroidota</taxon>
        <taxon>Bacteroidia</taxon>
        <taxon>Bacteroidales</taxon>
        <taxon>Prevotellaceae</taxon>
        <taxon>Prevotella</taxon>
    </lineage>
</organism>
<proteinExistence type="predicted"/>
<accession>A0A250KI16</accession>
<dbReference type="AlphaFoldDB" id="A0A250KI16"/>
<protein>
    <submittedName>
        <fullName evidence="2">Uncharacterized protein</fullName>
    </submittedName>
</protein>
<keyword evidence="1" id="KW-0732">Signal</keyword>
<sequence length="525" mass="59031">MKRTLFSICALVLSLTASAQIIKDTPKGKLIENLYRSSKSWVKKGWTGTQAGRYEGLVSKIVIGEDGCIYIYNPLSGLDSKSWLKLERQADGKYRAKLPQDIYTDDLGGSDDDEESSERTISLNRLVSSDDGKSYEPVGPTLNYVDFTVEGRTLKMSGMGQKKQIWGATYNNSWLNNYGGDWALTIEPLKEQLITPPATATKSQYTVTSKSDPSPRIVEVMTDNNDIYVKGLFKAEKLANTWVKLTKQGDKAIMSTNQYLGITKKTDFKKYDSDKSEYHTFAAAFESETKAAENLEFSIDATGKLTASKLLRTSLGKGSDENITGEDYVESYEALTLTPYVQKEVGAPATPEYFYLSSTPNYDNTSNEIKLAFYVKNADINGNVLNPEKMYYNVYVNGSTEPFKFKKSASQYNYMHEEEMTNIPFNYKDKRNYDFKVIDNLRILHFYDSSITSLKVVMVYEADGKKYSSEPLVASLTTNGIESANFNKTTTEKYYTVDGRQIQKLQKGLNIIKSSDGSTRKVVVK</sequence>
<evidence type="ECO:0000256" key="1">
    <source>
        <dbReference type="SAM" id="SignalP"/>
    </source>
</evidence>
<dbReference type="OrthoDB" id="1058023at2"/>
<feature type="chain" id="PRO_5013236326" evidence="1">
    <location>
        <begin position="20"/>
        <end position="525"/>
    </location>
</feature>
<reference evidence="2 3" key="1">
    <citation type="submission" date="2017-05" db="EMBL/GenBank/DDBJ databases">
        <title>whole genome sequence of Prevotella melaninogenica GAI 07411.</title>
        <authorList>
            <person name="Kondo Y."/>
            <person name="Hoshino T."/>
        </authorList>
    </citation>
    <scope>NUCLEOTIDE SEQUENCE [LARGE SCALE GENOMIC DNA]</scope>
    <source>
        <strain evidence="2 3">GAI 07411</strain>
    </source>
</reference>
<dbReference type="EMBL" id="AP018050">
    <property type="protein sequence ID" value="BBA29584.1"/>
    <property type="molecule type" value="Genomic_DNA"/>
</dbReference>
<feature type="signal peptide" evidence="1">
    <location>
        <begin position="1"/>
        <end position="19"/>
    </location>
</feature>